<organism evidence="8 9">
    <name type="scientific">Allacma fusca</name>
    <dbReference type="NCBI Taxonomy" id="39272"/>
    <lineage>
        <taxon>Eukaryota</taxon>
        <taxon>Metazoa</taxon>
        <taxon>Ecdysozoa</taxon>
        <taxon>Arthropoda</taxon>
        <taxon>Hexapoda</taxon>
        <taxon>Collembola</taxon>
        <taxon>Symphypleona</taxon>
        <taxon>Sminthuridae</taxon>
        <taxon>Allacma</taxon>
    </lineage>
</organism>
<gene>
    <name evidence="8" type="ORF">AFUS01_LOCUS35775</name>
</gene>
<keyword evidence="4 7" id="KW-1133">Transmembrane helix</keyword>
<evidence type="ECO:0000256" key="6">
    <source>
        <dbReference type="ARBA" id="ARBA00023180"/>
    </source>
</evidence>
<evidence type="ECO:0000313" key="8">
    <source>
        <dbReference type="EMBL" id="CAG7825675.1"/>
    </source>
</evidence>
<evidence type="ECO:0000256" key="5">
    <source>
        <dbReference type="ARBA" id="ARBA00023136"/>
    </source>
</evidence>
<evidence type="ECO:0000256" key="2">
    <source>
        <dbReference type="ARBA" id="ARBA00022692"/>
    </source>
</evidence>
<accession>A0A8J2PXJ1</accession>
<keyword evidence="6" id="KW-0325">Glycoprotein</keyword>
<dbReference type="PANTHER" id="PTHR31386:SF2">
    <property type="entry name" value="SIMILAR TO RIKEN CDNA 2510039O18"/>
    <property type="match status" value="1"/>
</dbReference>
<evidence type="ECO:0000256" key="4">
    <source>
        <dbReference type="ARBA" id="ARBA00022989"/>
    </source>
</evidence>
<name>A0A8J2PXJ1_9HEXA</name>
<keyword evidence="3" id="KW-0732">Signal</keyword>
<feature type="transmembrane region" description="Helical" evidence="7">
    <location>
        <begin position="590"/>
        <end position="611"/>
    </location>
</feature>
<keyword evidence="9" id="KW-1185">Reference proteome</keyword>
<reference evidence="8" key="1">
    <citation type="submission" date="2021-06" db="EMBL/GenBank/DDBJ databases">
        <authorList>
            <person name="Hodson N. C."/>
            <person name="Mongue J. A."/>
            <person name="Jaron S. K."/>
        </authorList>
    </citation>
    <scope>NUCLEOTIDE SEQUENCE</scope>
</reference>
<dbReference type="InterPro" id="IPR018795">
    <property type="entry name" value="K2013-like"/>
</dbReference>
<proteinExistence type="predicted"/>
<evidence type="ECO:0000256" key="7">
    <source>
        <dbReference type="SAM" id="Phobius"/>
    </source>
</evidence>
<dbReference type="Proteomes" id="UP000708208">
    <property type="component" value="Unassembled WGS sequence"/>
</dbReference>
<evidence type="ECO:0000256" key="3">
    <source>
        <dbReference type="ARBA" id="ARBA00022729"/>
    </source>
</evidence>
<feature type="transmembrane region" description="Helical" evidence="7">
    <location>
        <begin position="40"/>
        <end position="59"/>
    </location>
</feature>
<keyword evidence="2 7" id="KW-0812">Transmembrane</keyword>
<sequence>MPGCNSLPNRTSQSIENLYENNVTRRLKRYVDVNYSYRKLFLIVVGVFALIWILGFRLFPSEAPSVQEPAADCLTRKLYRFADESANYDTNIIHNPPLPEEKNYLPYVGNGYLGVGLYEEALISIKPQNGRTLSAALPFRPFVRVSVMDEEFRREAVISQYGRGTVHRQACIEFGHGDSLETLVRYYAHRTYPTVLEQDVTIKNPGPTEAIVEFEQLGWTGDPPFTTGDVKKIQQGDEELSYLLGSGVIEINKKLIGVAIVYKKVPNALTVKAKSSKSIRFITVVNYAYLSNRKEFETVQVNLMNKSEQELKRALSHSMQKFQDRHETAWQDLWSTGFYISPSRAINALNGDKINATMYYVLSQVRDPLHEVDVLPTQVTETKAVLSYSEGCYGGHHTLQAPSLWSNLETQSDVLSVTNLWLLTLEKLGCHNLLRAGAPGVMQGMVLSFGALKFSNQHLEFNTEPKDLHRDYLFRRVWYGNATHVNISVKVEADNKAVLFVALDRSDKDYYACDAGCLDSPIELSTEKKRFPVKVTDPATAVLYITSDRRHIEELRLSIHVKEVIEAPAHENHVISMHKHGSGYGAMSTMFWVSISLLIILFHLFLFHLVYTEYFGSQDKFRTSSIQVLP</sequence>
<dbReference type="GO" id="GO:0016020">
    <property type="term" value="C:membrane"/>
    <property type="evidence" value="ECO:0007669"/>
    <property type="project" value="UniProtKB-SubCell"/>
</dbReference>
<dbReference type="OrthoDB" id="10017443at2759"/>
<comment type="caution">
    <text evidence="8">The sequence shown here is derived from an EMBL/GenBank/DDBJ whole genome shotgun (WGS) entry which is preliminary data.</text>
</comment>
<evidence type="ECO:0000256" key="1">
    <source>
        <dbReference type="ARBA" id="ARBA00004479"/>
    </source>
</evidence>
<comment type="subcellular location">
    <subcellularLocation>
        <location evidence="1">Membrane</location>
        <topology evidence="1">Single-pass type I membrane protein</topology>
    </subcellularLocation>
</comment>
<keyword evidence="5 7" id="KW-0472">Membrane</keyword>
<dbReference type="PANTHER" id="PTHR31386">
    <property type="entry name" value="UNCHARACTERIZED PROTEIN KIAA2013"/>
    <property type="match status" value="1"/>
</dbReference>
<dbReference type="AlphaFoldDB" id="A0A8J2PXJ1"/>
<protein>
    <submittedName>
        <fullName evidence="8">Uncharacterized protein</fullName>
    </submittedName>
</protein>
<dbReference type="Pfam" id="PF10222">
    <property type="entry name" value="DUF2152"/>
    <property type="match status" value="1"/>
</dbReference>
<dbReference type="EMBL" id="CAJVCH010537177">
    <property type="protein sequence ID" value="CAG7825675.1"/>
    <property type="molecule type" value="Genomic_DNA"/>
</dbReference>
<evidence type="ECO:0000313" key="9">
    <source>
        <dbReference type="Proteomes" id="UP000708208"/>
    </source>
</evidence>